<gene>
    <name evidence="2" type="ORF">J07HQW1_03181</name>
</gene>
<dbReference type="EMBL" id="KE356560">
    <property type="protein sequence ID" value="ERG93124.1"/>
    <property type="molecule type" value="Genomic_DNA"/>
</dbReference>
<accession>U1MSG2</accession>
<proteinExistence type="predicted"/>
<sequence length="122" mass="14029">MERDPEFEEHLDKKALERFGPRTVQVLRRNRENAHAGDYTEAIAEHCQGDDIEPSDLSRQEKTELVLDNIEEQAHTLGIAGEAESSMQRYEHAEKAYELLNEAYQELSQAGRFKLADRTEAL</sequence>
<dbReference type="Proteomes" id="UP000030649">
    <property type="component" value="Unassembled WGS sequence"/>
</dbReference>
<name>U1MSG2_9EURY</name>
<reference evidence="2 3" key="1">
    <citation type="journal article" date="2013" name="PLoS ONE">
        <title>Assembly-driven community genomics of a hypersaline microbial ecosystem.</title>
        <authorList>
            <person name="Podell S."/>
            <person name="Ugalde J.A."/>
            <person name="Narasingarao P."/>
            <person name="Banfield J.F."/>
            <person name="Heidelberg K.B."/>
            <person name="Allen E.E."/>
        </authorList>
    </citation>
    <scope>NUCLEOTIDE SEQUENCE [LARGE SCALE GENOMIC DNA]</scope>
    <source>
        <strain evidence="3">J07HQW1</strain>
    </source>
</reference>
<keyword evidence="1" id="KW-0175">Coiled coil</keyword>
<protein>
    <submittedName>
        <fullName evidence="2">Uncharacterized protein</fullName>
    </submittedName>
</protein>
<organism evidence="2 3">
    <name type="scientific">Haloquadratum walsbyi J07HQW1</name>
    <dbReference type="NCBI Taxonomy" id="1238424"/>
    <lineage>
        <taxon>Archaea</taxon>
        <taxon>Methanobacteriati</taxon>
        <taxon>Methanobacteriota</taxon>
        <taxon>Stenosarchaea group</taxon>
        <taxon>Halobacteria</taxon>
        <taxon>Halobacteriales</taxon>
        <taxon>Haloferacaceae</taxon>
        <taxon>Haloquadratum</taxon>
    </lineage>
</organism>
<feature type="coiled-coil region" evidence="1">
    <location>
        <begin position="83"/>
        <end position="110"/>
    </location>
</feature>
<dbReference type="HOGENOM" id="CLU_2031401_0_0_2"/>
<evidence type="ECO:0000256" key="1">
    <source>
        <dbReference type="SAM" id="Coils"/>
    </source>
</evidence>
<dbReference type="AlphaFoldDB" id="U1MSG2"/>
<evidence type="ECO:0000313" key="2">
    <source>
        <dbReference type="EMBL" id="ERG93124.1"/>
    </source>
</evidence>
<feature type="non-terminal residue" evidence="2">
    <location>
        <position position="122"/>
    </location>
</feature>
<evidence type="ECO:0000313" key="3">
    <source>
        <dbReference type="Proteomes" id="UP000030649"/>
    </source>
</evidence>